<feature type="compositionally biased region" description="Basic and acidic residues" evidence="4">
    <location>
        <begin position="63"/>
        <end position="79"/>
    </location>
</feature>
<dbReference type="Gene3D" id="3.30.420.510">
    <property type="match status" value="1"/>
</dbReference>
<keyword evidence="5" id="KW-0808">Transferase</keyword>
<accession>A0A8D9DNS8</accession>
<feature type="region of interest" description="Disordered" evidence="4">
    <location>
        <begin position="63"/>
        <end position="85"/>
    </location>
</feature>
<dbReference type="GO" id="GO:0004594">
    <property type="term" value="F:pantothenate kinase activity"/>
    <property type="evidence" value="ECO:0007669"/>
    <property type="project" value="TreeGrafter"/>
</dbReference>
<name>A0A8D9DNS8_9HEMI</name>
<evidence type="ECO:0000256" key="4">
    <source>
        <dbReference type="SAM" id="MobiDB-lite"/>
    </source>
</evidence>
<dbReference type="InterPro" id="IPR004567">
    <property type="entry name" value="Type_II_PanK"/>
</dbReference>
<evidence type="ECO:0000256" key="3">
    <source>
        <dbReference type="ARBA" id="ARBA00022993"/>
    </source>
</evidence>
<dbReference type="GO" id="GO:0015937">
    <property type="term" value="P:coenzyme A biosynthetic process"/>
    <property type="evidence" value="ECO:0007669"/>
    <property type="project" value="UniProtKB-KW"/>
</dbReference>
<dbReference type="GO" id="GO:0005634">
    <property type="term" value="C:nucleus"/>
    <property type="evidence" value="ECO:0007669"/>
    <property type="project" value="TreeGrafter"/>
</dbReference>
<proteinExistence type="predicted"/>
<dbReference type="AlphaFoldDB" id="A0A8D9DNS8"/>
<evidence type="ECO:0000256" key="2">
    <source>
        <dbReference type="ARBA" id="ARBA00022840"/>
    </source>
</evidence>
<keyword evidence="3" id="KW-0173">Coenzyme A biosynthesis</keyword>
<dbReference type="GO" id="GO:0005524">
    <property type="term" value="F:ATP binding"/>
    <property type="evidence" value="ECO:0007669"/>
    <property type="project" value="UniProtKB-KW"/>
</dbReference>
<dbReference type="EMBL" id="HBUF01195282">
    <property type="protein sequence ID" value="CAG6659797.1"/>
    <property type="molecule type" value="Transcribed_RNA"/>
</dbReference>
<evidence type="ECO:0000313" key="5">
    <source>
        <dbReference type="EMBL" id="CAG6725982.1"/>
    </source>
</evidence>
<organism evidence="5">
    <name type="scientific">Cacopsylla melanoneura</name>
    <dbReference type="NCBI Taxonomy" id="428564"/>
    <lineage>
        <taxon>Eukaryota</taxon>
        <taxon>Metazoa</taxon>
        <taxon>Ecdysozoa</taxon>
        <taxon>Arthropoda</taxon>
        <taxon>Hexapoda</taxon>
        <taxon>Insecta</taxon>
        <taxon>Pterygota</taxon>
        <taxon>Neoptera</taxon>
        <taxon>Paraneoptera</taxon>
        <taxon>Hemiptera</taxon>
        <taxon>Sternorrhyncha</taxon>
        <taxon>Psylloidea</taxon>
        <taxon>Psyllidae</taxon>
        <taxon>Psyllinae</taxon>
        <taxon>Cacopsylla</taxon>
    </lineage>
</organism>
<dbReference type="EMBL" id="HBUF01370662">
    <property type="protein sequence ID" value="CAG6725984.1"/>
    <property type="molecule type" value="Transcribed_RNA"/>
</dbReference>
<dbReference type="PANTHER" id="PTHR12280:SF20">
    <property type="entry name" value="4'-PHOSPHOPANTETHEINE PHOSPHATASE"/>
    <property type="match status" value="1"/>
</dbReference>
<keyword evidence="2" id="KW-0067">ATP-binding</keyword>
<keyword evidence="1" id="KW-0547">Nucleotide-binding</keyword>
<keyword evidence="5" id="KW-0418">Kinase</keyword>
<dbReference type="InterPro" id="IPR043129">
    <property type="entry name" value="ATPase_NBD"/>
</dbReference>
<protein>
    <submittedName>
        <fullName evidence="5">Pantothenate kinase 4</fullName>
    </submittedName>
</protein>
<dbReference type="EMBL" id="HBUF01370661">
    <property type="protein sequence ID" value="CAG6725983.1"/>
    <property type="molecule type" value="Transcribed_RNA"/>
</dbReference>
<evidence type="ECO:0000256" key="1">
    <source>
        <dbReference type="ARBA" id="ARBA00022741"/>
    </source>
</evidence>
<dbReference type="Pfam" id="PF03630">
    <property type="entry name" value="Fumble"/>
    <property type="match status" value="1"/>
</dbReference>
<reference evidence="5" key="1">
    <citation type="submission" date="2021-05" db="EMBL/GenBank/DDBJ databases">
        <authorList>
            <person name="Alioto T."/>
            <person name="Alioto T."/>
            <person name="Gomez Garrido J."/>
        </authorList>
    </citation>
    <scope>NUCLEOTIDE SEQUENCE</scope>
</reference>
<dbReference type="PANTHER" id="PTHR12280">
    <property type="entry name" value="PANTOTHENATE KINASE"/>
    <property type="match status" value="1"/>
</dbReference>
<dbReference type="EMBL" id="HBUF01370660">
    <property type="protein sequence ID" value="CAG6725982.1"/>
    <property type="molecule type" value="Transcribed_RNA"/>
</dbReference>
<sequence>MEEMASSNLDRLVEKENPNSIKLPETIEVFRNLKNAKRFAIDIGGSLTKIAYFSTVSHRRVTYEGDSSDKDKDPSKHTPQENFSYESKENARLHFVKFETKYIDHCLDFIAANLINSDGMEGKSIKATGGGAYKYANLIQSKLGLS</sequence>
<dbReference type="SUPFAM" id="SSF53067">
    <property type="entry name" value="Actin-like ATPase domain"/>
    <property type="match status" value="1"/>
</dbReference>
<dbReference type="GO" id="GO:0005829">
    <property type="term" value="C:cytosol"/>
    <property type="evidence" value="ECO:0007669"/>
    <property type="project" value="TreeGrafter"/>
</dbReference>